<dbReference type="SUPFAM" id="SSF50475">
    <property type="entry name" value="FMN-binding split barrel"/>
    <property type="match status" value="1"/>
</dbReference>
<dbReference type="RefSeq" id="WP_110390044.1">
    <property type="nucleotide sequence ID" value="NZ_DALYFX010000100.1"/>
</dbReference>
<dbReference type="Gene3D" id="2.30.110.10">
    <property type="entry name" value="Electron Transport, Fmn-binding Protein, Chain A"/>
    <property type="match status" value="1"/>
</dbReference>
<comment type="caution">
    <text evidence="5">The sequence shown here is derived from an EMBL/GenBank/DDBJ whole genome shotgun (WGS) entry which is preliminary data.</text>
</comment>
<dbReference type="PANTHER" id="PTHR43567:SF1">
    <property type="entry name" value="FLAVOREDOXIN"/>
    <property type="match status" value="1"/>
</dbReference>
<gene>
    <name evidence="5" type="ORF">DFR34_104128</name>
</gene>
<evidence type="ECO:0000256" key="2">
    <source>
        <dbReference type="ARBA" id="ARBA00022630"/>
    </source>
</evidence>
<evidence type="ECO:0000256" key="3">
    <source>
        <dbReference type="ARBA" id="ARBA00038054"/>
    </source>
</evidence>
<comment type="similarity">
    <text evidence="3">Belongs to the flavoredoxin family.</text>
</comment>
<keyword evidence="6" id="KW-1185">Reference proteome</keyword>
<evidence type="ECO:0000259" key="4">
    <source>
        <dbReference type="SMART" id="SM00903"/>
    </source>
</evidence>
<name>A0A318L4F7_9NEIS</name>
<accession>A0A318L4F7</accession>
<evidence type="ECO:0000313" key="6">
    <source>
        <dbReference type="Proteomes" id="UP000247555"/>
    </source>
</evidence>
<organism evidence="5 6">
    <name type="scientific">Rivihabitans pingtungensis</name>
    <dbReference type="NCBI Taxonomy" id="1054498"/>
    <lineage>
        <taxon>Bacteria</taxon>
        <taxon>Pseudomonadati</taxon>
        <taxon>Pseudomonadota</taxon>
        <taxon>Betaproteobacteria</taxon>
        <taxon>Neisseriales</taxon>
        <taxon>Aquaspirillaceae</taxon>
        <taxon>Rivihabitans</taxon>
    </lineage>
</organism>
<reference evidence="5 6" key="1">
    <citation type="submission" date="2018-05" db="EMBL/GenBank/DDBJ databases">
        <title>Genomic Encyclopedia of Type Strains, Phase IV (KMG-IV): sequencing the most valuable type-strain genomes for metagenomic binning, comparative biology and taxonomic classification.</title>
        <authorList>
            <person name="Goeker M."/>
        </authorList>
    </citation>
    <scope>NUCLEOTIDE SEQUENCE [LARGE SCALE GENOMIC DNA]</scope>
    <source>
        <strain evidence="5 6">DSM 29661</strain>
    </source>
</reference>
<dbReference type="InterPro" id="IPR012349">
    <property type="entry name" value="Split_barrel_FMN-bd"/>
</dbReference>
<keyword evidence="2" id="KW-0285">Flavoprotein</keyword>
<dbReference type="Proteomes" id="UP000247555">
    <property type="component" value="Unassembled WGS sequence"/>
</dbReference>
<comment type="cofactor">
    <cofactor evidence="1">
        <name>FMN</name>
        <dbReference type="ChEBI" id="CHEBI:58210"/>
    </cofactor>
</comment>
<dbReference type="SMART" id="SM00903">
    <property type="entry name" value="Flavin_Reduct"/>
    <property type="match status" value="1"/>
</dbReference>
<dbReference type="InterPro" id="IPR002563">
    <property type="entry name" value="Flavin_Rdtase-like_dom"/>
</dbReference>
<dbReference type="AlphaFoldDB" id="A0A318L4F7"/>
<proteinExistence type="inferred from homology"/>
<evidence type="ECO:0000256" key="1">
    <source>
        <dbReference type="ARBA" id="ARBA00001917"/>
    </source>
</evidence>
<sequence>MRISVPLAHAYRLLNHGPLTLISSAHADQRNIMAAAWAMPVDFQPPKVAVVIDKSSHTRQLIEASGHFVLALPGQQLAHTVLQLGSHSGRDIDKFAAFGLHGASAEHGGGLLLDGCAAWLECKILPEPAMAERHDMFLAEVLAAWADDQAWCDGRWTFADPALRTLHYVAGGQFFVTGDSLVIEQS</sequence>
<dbReference type="GO" id="GO:0016646">
    <property type="term" value="F:oxidoreductase activity, acting on the CH-NH group of donors, NAD or NADP as acceptor"/>
    <property type="evidence" value="ECO:0007669"/>
    <property type="project" value="UniProtKB-ARBA"/>
</dbReference>
<dbReference type="InterPro" id="IPR052174">
    <property type="entry name" value="Flavoredoxin"/>
</dbReference>
<dbReference type="Pfam" id="PF01613">
    <property type="entry name" value="Flavin_Reduct"/>
    <property type="match status" value="1"/>
</dbReference>
<feature type="domain" description="Flavin reductase like" evidence="4">
    <location>
        <begin position="12"/>
        <end position="158"/>
    </location>
</feature>
<protein>
    <submittedName>
        <fullName evidence="5">Flavin reductase (DIM6/NTAB) family NADH-FMN oxidoreductase RutF</fullName>
    </submittedName>
</protein>
<evidence type="ECO:0000313" key="5">
    <source>
        <dbReference type="EMBL" id="PXX80353.1"/>
    </source>
</evidence>
<dbReference type="OrthoDB" id="9792436at2"/>
<dbReference type="PANTHER" id="PTHR43567">
    <property type="entry name" value="FLAVOREDOXIN-RELATED-RELATED"/>
    <property type="match status" value="1"/>
</dbReference>
<dbReference type="EMBL" id="QJKI01000004">
    <property type="protein sequence ID" value="PXX80353.1"/>
    <property type="molecule type" value="Genomic_DNA"/>
</dbReference>
<dbReference type="GO" id="GO:0010181">
    <property type="term" value="F:FMN binding"/>
    <property type="evidence" value="ECO:0007669"/>
    <property type="project" value="InterPro"/>
</dbReference>